<dbReference type="EMBL" id="WKJK01000002">
    <property type="protein sequence ID" value="MRW89017.1"/>
    <property type="molecule type" value="Genomic_DNA"/>
</dbReference>
<dbReference type="AlphaFoldDB" id="A0A6I2KV91"/>
<dbReference type="RefSeq" id="WP_154373127.1">
    <property type="nucleotide sequence ID" value="NZ_WKJK01000002.1"/>
</dbReference>
<dbReference type="Pfam" id="PF09965">
    <property type="entry name" value="DUF2199"/>
    <property type="match status" value="1"/>
</dbReference>
<evidence type="ECO:0000313" key="2">
    <source>
        <dbReference type="Proteomes" id="UP000433309"/>
    </source>
</evidence>
<protein>
    <submittedName>
        <fullName evidence="1">DUF2199 domain-containing protein</fullName>
    </submittedName>
</protein>
<reference evidence="1 2" key="1">
    <citation type="submission" date="2019-11" db="EMBL/GenBank/DDBJ databases">
        <title>Novel species isolated from a subtropical stream in China.</title>
        <authorList>
            <person name="Lu H."/>
        </authorList>
    </citation>
    <scope>NUCLEOTIDE SEQUENCE [LARGE SCALE GENOMIC DNA]</scope>
    <source>
        <strain evidence="1 2">FT80W</strain>
    </source>
</reference>
<dbReference type="Proteomes" id="UP000433309">
    <property type="component" value="Unassembled WGS sequence"/>
</dbReference>
<evidence type="ECO:0000313" key="1">
    <source>
        <dbReference type="EMBL" id="MRW89017.1"/>
    </source>
</evidence>
<gene>
    <name evidence="1" type="ORF">GJ699_03375</name>
</gene>
<organism evidence="1 2">
    <name type="scientific">Duganella guangzhouensis</name>
    <dbReference type="NCBI Taxonomy" id="2666084"/>
    <lineage>
        <taxon>Bacteria</taxon>
        <taxon>Pseudomonadati</taxon>
        <taxon>Pseudomonadota</taxon>
        <taxon>Betaproteobacteria</taxon>
        <taxon>Burkholderiales</taxon>
        <taxon>Oxalobacteraceae</taxon>
        <taxon>Telluria group</taxon>
        <taxon>Duganella</taxon>
    </lineage>
</organism>
<comment type="caution">
    <text evidence="1">The sequence shown here is derived from an EMBL/GenBank/DDBJ whole genome shotgun (WGS) entry which is preliminary data.</text>
</comment>
<proteinExistence type="predicted"/>
<sequence>MTELAICSSCGEQHSISDIELSFKRPDDFLLVPREEREQRTQANNDLCAIWGDDDASHRYFVRGLLPLSVEEWGESYSVGVWLEVSRPTFDRIRQLWSEPDQTQEPAFPATLANALPFHASTSGLAGNLHLTGPDTRPEFQLHPAAHTLFLEQEHGISAHRASEYSEYATG</sequence>
<accession>A0A6I2KV91</accession>
<name>A0A6I2KV91_9BURK</name>
<dbReference type="InterPro" id="IPR018697">
    <property type="entry name" value="DUF2199"/>
</dbReference>
<keyword evidence="2" id="KW-1185">Reference proteome</keyword>